<reference evidence="2 3" key="1">
    <citation type="submission" date="2019-01" db="EMBL/GenBank/DDBJ databases">
        <authorList>
            <person name="Ferrante I. M."/>
        </authorList>
    </citation>
    <scope>NUCLEOTIDE SEQUENCE [LARGE SCALE GENOMIC DNA]</scope>
    <source>
        <strain evidence="2 3">B856</strain>
    </source>
</reference>
<feature type="transmembrane region" description="Helical" evidence="1">
    <location>
        <begin position="54"/>
        <end position="72"/>
    </location>
</feature>
<keyword evidence="1" id="KW-1133">Transmembrane helix</keyword>
<protein>
    <submittedName>
        <fullName evidence="2">Uncharacterized protein</fullName>
    </submittedName>
</protein>
<keyword evidence="3" id="KW-1185">Reference proteome</keyword>
<dbReference type="Proteomes" id="UP000291116">
    <property type="component" value="Unassembled WGS sequence"/>
</dbReference>
<gene>
    <name evidence="2" type="ORF">PSNMU_V1.4_AUG-EV-PASAV3_0051150</name>
</gene>
<keyword evidence="1" id="KW-0812">Transmembrane</keyword>
<proteinExistence type="predicted"/>
<accession>A0A448Z8E0</accession>
<evidence type="ECO:0000256" key="1">
    <source>
        <dbReference type="SAM" id="Phobius"/>
    </source>
</evidence>
<sequence>MENKLIRKISNASYRQGLKLATCQLTKCFIRDPLNVVWQEDQRRKRQLSKALQGGRSGAMLMLIPWLIGMIHKG</sequence>
<name>A0A448Z8E0_9STRA</name>
<dbReference type="AlphaFoldDB" id="A0A448Z8E0"/>
<evidence type="ECO:0000313" key="2">
    <source>
        <dbReference type="EMBL" id="VEU38296.1"/>
    </source>
</evidence>
<evidence type="ECO:0000313" key="3">
    <source>
        <dbReference type="Proteomes" id="UP000291116"/>
    </source>
</evidence>
<organism evidence="2 3">
    <name type="scientific">Pseudo-nitzschia multistriata</name>
    <dbReference type="NCBI Taxonomy" id="183589"/>
    <lineage>
        <taxon>Eukaryota</taxon>
        <taxon>Sar</taxon>
        <taxon>Stramenopiles</taxon>
        <taxon>Ochrophyta</taxon>
        <taxon>Bacillariophyta</taxon>
        <taxon>Bacillariophyceae</taxon>
        <taxon>Bacillariophycidae</taxon>
        <taxon>Bacillariales</taxon>
        <taxon>Bacillariaceae</taxon>
        <taxon>Pseudo-nitzschia</taxon>
    </lineage>
</organism>
<keyword evidence="1" id="KW-0472">Membrane</keyword>
<dbReference type="EMBL" id="CAACVS010000162">
    <property type="protein sequence ID" value="VEU38296.1"/>
    <property type="molecule type" value="Genomic_DNA"/>
</dbReference>